<dbReference type="GO" id="GO:0005886">
    <property type="term" value="C:plasma membrane"/>
    <property type="evidence" value="ECO:0007669"/>
    <property type="project" value="UniProtKB-SubCell"/>
</dbReference>
<keyword evidence="2" id="KW-1003">Cell membrane</keyword>
<dbReference type="OrthoDB" id="9135819at2"/>
<evidence type="ECO:0000313" key="8">
    <source>
        <dbReference type="EMBL" id="SCF29529.1"/>
    </source>
</evidence>
<protein>
    <submittedName>
        <fullName evidence="8">Major Facilitator Superfamily protein</fullName>
    </submittedName>
</protein>
<feature type="transmembrane region" description="Helical" evidence="6">
    <location>
        <begin position="91"/>
        <end position="112"/>
    </location>
</feature>
<keyword evidence="9" id="KW-1185">Reference proteome</keyword>
<dbReference type="InterPro" id="IPR011701">
    <property type="entry name" value="MFS"/>
</dbReference>
<dbReference type="EMBL" id="LT607413">
    <property type="protein sequence ID" value="SCF29529.1"/>
    <property type="molecule type" value="Genomic_DNA"/>
</dbReference>
<feature type="domain" description="Major facilitator superfamily (MFS) profile" evidence="7">
    <location>
        <begin position="234"/>
        <end position="415"/>
    </location>
</feature>
<organism evidence="8 9">
    <name type="scientific">Micromonospora echinospora</name>
    <name type="common">Micromonospora purpurea</name>
    <dbReference type="NCBI Taxonomy" id="1877"/>
    <lineage>
        <taxon>Bacteria</taxon>
        <taxon>Bacillati</taxon>
        <taxon>Actinomycetota</taxon>
        <taxon>Actinomycetes</taxon>
        <taxon>Micromonosporales</taxon>
        <taxon>Micromonosporaceae</taxon>
        <taxon>Micromonospora</taxon>
    </lineage>
</organism>
<dbReference type="PROSITE" id="PS50850">
    <property type="entry name" value="MFS"/>
    <property type="match status" value="1"/>
</dbReference>
<evidence type="ECO:0000256" key="3">
    <source>
        <dbReference type="ARBA" id="ARBA00022692"/>
    </source>
</evidence>
<feature type="transmembrane region" description="Helical" evidence="6">
    <location>
        <begin position="29"/>
        <end position="52"/>
    </location>
</feature>
<evidence type="ECO:0000256" key="5">
    <source>
        <dbReference type="ARBA" id="ARBA00023136"/>
    </source>
</evidence>
<evidence type="ECO:0000256" key="2">
    <source>
        <dbReference type="ARBA" id="ARBA00022475"/>
    </source>
</evidence>
<proteinExistence type="predicted"/>
<dbReference type="RefSeq" id="WP_088983724.1">
    <property type="nucleotide sequence ID" value="NZ_LT607413.1"/>
</dbReference>
<dbReference type="Proteomes" id="UP000198253">
    <property type="component" value="Chromosome I"/>
</dbReference>
<dbReference type="InterPro" id="IPR036259">
    <property type="entry name" value="MFS_trans_sf"/>
</dbReference>
<keyword evidence="3 6" id="KW-0812">Transmembrane</keyword>
<evidence type="ECO:0000256" key="1">
    <source>
        <dbReference type="ARBA" id="ARBA00004651"/>
    </source>
</evidence>
<dbReference type="CDD" id="cd06173">
    <property type="entry name" value="MFS_MefA_like"/>
    <property type="match status" value="1"/>
</dbReference>
<sequence>MTASSAGESGTATPLSYWQVFTSRNVPQLLLAASFSRLAGSMLLFAVVLYVIAEFGSASIAGLGAFFLTLPGFLVSPVAGAVLDRLGVVRAVVLDTLSSAVLISLVAVLSVLDTLRPPVLFALLTLYSLTSPLTSGGIRTLFPRFVPEAAYDKANALDLSTFSVIDVVGPLIAGTLVAWIGPDPTLLCVAVMYALASASIALLRESNAGADAPVRQHLLRAAGEGIVHLVRNPTLRGLAVSYSVYQAASGMLVVIVPVTVGRWLGDADATERYVGVLWAGAGLAGAIGALIAGKLVGAGRERSSMVAATLVGAVAIFPVSALGSLVTLGAGLALVGLTEGVVNVSLLSLRQRRTEPAWLGRIMTVSISVNLMGFPVGTLLGGLVVSHSVTAALALAAALAVGSAAFARFLIPREA</sequence>
<feature type="transmembrane region" description="Helical" evidence="6">
    <location>
        <begin position="305"/>
        <end position="326"/>
    </location>
</feature>
<feature type="transmembrane region" description="Helical" evidence="6">
    <location>
        <begin position="391"/>
        <end position="411"/>
    </location>
</feature>
<keyword evidence="4 6" id="KW-1133">Transmembrane helix</keyword>
<dbReference type="AlphaFoldDB" id="A0A1C4Z9B8"/>
<accession>A0A1C4Z9B8</accession>
<comment type="subcellular location">
    <subcellularLocation>
        <location evidence="1">Cell membrane</location>
        <topology evidence="1">Multi-pass membrane protein</topology>
    </subcellularLocation>
</comment>
<dbReference type="PANTHER" id="PTHR23513">
    <property type="entry name" value="INTEGRAL MEMBRANE EFFLUX PROTEIN-RELATED"/>
    <property type="match status" value="1"/>
</dbReference>
<feature type="transmembrane region" description="Helical" evidence="6">
    <location>
        <begin position="272"/>
        <end position="293"/>
    </location>
</feature>
<dbReference type="InterPro" id="IPR020846">
    <property type="entry name" value="MFS_dom"/>
</dbReference>
<feature type="transmembrane region" description="Helical" evidence="6">
    <location>
        <begin position="58"/>
        <end position="79"/>
    </location>
</feature>
<keyword evidence="5 6" id="KW-0472">Membrane</keyword>
<dbReference type="SUPFAM" id="SSF103473">
    <property type="entry name" value="MFS general substrate transporter"/>
    <property type="match status" value="2"/>
</dbReference>
<dbReference type="Gene3D" id="1.20.1250.20">
    <property type="entry name" value="MFS general substrate transporter like domains"/>
    <property type="match status" value="1"/>
</dbReference>
<feature type="transmembrane region" description="Helical" evidence="6">
    <location>
        <begin position="239"/>
        <end position="260"/>
    </location>
</feature>
<feature type="transmembrane region" description="Helical" evidence="6">
    <location>
        <begin position="332"/>
        <end position="350"/>
    </location>
</feature>
<feature type="transmembrane region" description="Helical" evidence="6">
    <location>
        <begin position="118"/>
        <end position="138"/>
    </location>
</feature>
<feature type="transmembrane region" description="Helical" evidence="6">
    <location>
        <begin position="362"/>
        <end position="385"/>
    </location>
</feature>
<reference evidence="9" key="1">
    <citation type="submission" date="2016-06" db="EMBL/GenBank/DDBJ databases">
        <authorList>
            <person name="Varghese N."/>
            <person name="Submissions Spin"/>
        </authorList>
    </citation>
    <scope>NUCLEOTIDE SEQUENCE [LARGE SCALE GENOMIC DNA]</scope>
    <source>
        <strain evidence="9">DSM 43816</strain>
    </source>
</reference>
<dbReference type="InParanoid" id="A0A1C4Z9B8"/>
<evidence type="ECO:0000256" key="4">
    <source>
        <dbReference type="ARBA" id="ARBA00022989"/>
    </source>
</evidence>
<name>A0A1C4Z9B8_MICEC</name>
<dbReference type="PANTHER" id="PTHR23513:SF11">
    <property type="entry name" value="STAPHYLOFERRIN A TRANSPORTER"/>
    <property type="match status" value="1"/>
</dbReference>
<feature type="transmembrane region" description="Helical" evidence="6">
    <location>
        <begin position="186"/>
        <end position="203"/>
    </location>
</feature>
<feature type="transmembrane region" description="Helical" evidence="6">
    <location>
        <begin position="159"/>
        <end position="180"/>
    </location>
</feature>
<dbReference type="Pfam" id="PF07690">
    <property type="entry name" value="MFS_1"/>
    <property type="match status" value="1"/>
</dbReference>
<evidence type="ECO:0000259" key="7">
    <source>
        <dbReference type="PROSITE" id="PS50850"/>
    </source>
</evidence>
<evidence type="ECO:0000313" key="9">
    <source>
        <dbReference type="Proteomes" id="UP000198253"/>
    </source>
</evidence>
<evidence type="ECO:0000256" key="6">
    <source>
        <dbReference type="SAM" id="Phobius"/>
    </source>
</evidence>
<gene>
    <name evidence="8" type="ORF">GA0070618_4942</name>
</gene>
<dbReference type="GO" id="GO:0022857">
    <property type="term" value="F:transmembrane transporter activity"/>
    <property type="evidence" value="ECO:0007669"/>
    <property type="project" value="InterPro"/>
</dbReference>